<accession>A0AAX4HZ93</accession>
<evidence type="ECO:0000313" key="3">
    <source>
        <dbReference type="Proteomes" id="UP001322277"/>
    </source>
</evidence>
<feature type="chain" id="PRO_5043904107" description="Secreted protein" evidence="1">
    <location>
        <begin position="45"/>
        <end position="92"/>
    </location>
</feature>
<evidence type="ECO:0000313" key="2">
    <source>
        <dbReference type="EMBL" id="WQF76127.1"/>
    </source>
</evidence>
<protein>
    <recommendedName>
        <fullName evidence="4">Secreted protein</fullName>
    </recommendedName>
</protein>
<gene>
    <name evidence="2" type="ORF">CDEST_01141</name>
</gene>
<reference evidence="3" key="1">
    <citation type="journal article" date="2023" name="bioRxiv">
        <title>Complete genome of the Medicago anthracnose fungus, Colletotrichum destructivum, reveals a mini-chromosome-like region within a core chromosome.</title>
        <authorList>
            <person name="Lapalu N."/>
            <person name="Simon A."/>
            <person name="Lu A."/>
            <person name="Plaumann P.-L."/>
            <person name="Amselem J."/>
            <person name="Pigne S."/>
            <person name="Auger A."/>
            <person name="Koch C."/>
            <person name="Dallery J.-F."/>
            <person name="O'Connell R.J."/>
        </authorList>
    </citation>
    <scope>NUCLEOTIDE SEQUENCE [LARGE SCALE GENOMIC DNA]</scope>
    <source>
        <strain evidence="3">CBS 520.97</strain>
    </source>
</reference>
<dbReference type="KEGG" id="cdet:87937644"/>
<dbReference type="EMBL" id="CP137305">
    <property type="protein sequence ID" value="WQF76127.1"/>
    <property type="molecule type" value="Genomic_DNA"/>
</dbReference>
<name>A0AAX4HZ93_9PEZI</name>
<evidence type="ECO:0008006" key="4">
    <source>
        <dbReference type="Google" id="ProtNLM"/>
    </source>
</evidence>
<organism evidence="2 3">
    <name type="scientific">Colletotrichum destructivum</name>
    <dbReference type="NCBI Taxonomy" id="34406"/>
    <lineage>
        <taxon>Eukaryota</taxon>
        <taxon>Fungi</taxon>
        <taxon>Dikarya</taxon>
        <taxon>Ascomycota</taxon>
        <taxon>Pezizomycotina</taxon>
        <taxon>Sordariomycetes</taxon>
        <taxon>Hypocreomycetidae</taxon>
        <taxon>Glomerellales</taxon>
        <taxon>Glomerellaceae</taxon>
        <taxon>Colletotrichum</taxon>
        <taxon>Colletotrichum destructivum species complex</taxon>
    </lineage>
</organism>
<dbReference type="RefSeq" id="XP_062773351.1">
    <property type="nucleotide sequence ID" value="XM_062917300.1"/>
</dbReference>
<keyword evidence="3" id="KW-1185">Reference proteome</keyword>
<sequence length="92" mass="10557">MADGDSGKSGTCCPIPLYRWRSHWSHRRKLRLVLFFFLFPFASTHELVCAKENRTKGIAPSFQRCQLHTQSVKTPSIANSIPHREFSTARLP</sequence>
<dbReference type="AlphaFoldDB" id="A0AAX4HZ93"/>
<feature type="signal peptide" evidence="1">
    <location>
        <begin position="1"/>
        <end position="44"/>
    </location>
</feature>
<proteinExistence type="predicted"/>
<dbReference type="GeneID" id="87937644"/>
<keyword evidence="1" id="KW-0732">Signal</keyword>
<evidence type="ECO:0000256" key="1">
    <source>
        <dbReference type="SAM" id="SignalP"/>
    </source>
</evidence>
<dbReference type="Proteomes" id="UP001322277">
    <property type="component" value="Chromosome 1"/>
</dbReference>